<feature type="transmembrane region" description="Helical" evidence="1">
    <location>
        <begin position="12"/>
        <end position="32"/>
    </location>
</feature>
<dbReference type="Proteomes" id="UP000177907">
    <property type="component" value="Unassembled WGS sequence"/>
</dbReference>
<comment type="caution">
    <text evidence="2">The sequence shown here is derived from an EMBL/GenBank/DDBJ whole genome shotgun (WGS) entry which is preliminary data.</text>
</comment>
<feature type="transmembrane region" description="Helical" evidence="1">
    <location>
        <begin position="44"/>
        <end position="61"/>
    </location>
</feature>
<name>A0A1F6NU41_9BACT</name>
<accession>A0A1F6NU41</accession>
<evidence type="ECO:0000256" key="1">
    <source>
        <dbReference type="SAM" id="Phobius"/>
    </source>
</evidence>
<keyword evidence="1" id="KW-0812">Transmembrane</keyword>
<dbReference type="EMBL" id="MFQZ01000010">
    <property type="protein sequence ID" value="OGH87435.1"/>
    <property type="molecule type" value="Genomic_DNA"/>
</dbReference>
<protein>
    <submittedName>
        <fullName evidence="2">Uncharacterized protein</fullName>
    </submittedName>
</protein>
<evidence type="ECO:0000313" key="2">
    <source>
        <dbReference type="EMBL" id="OGH87435.1"/>
    </source>
</evidence>
<keyword evidence="1" id="KW-1133">Transmembrane helix</keyword>
<dbReference type="AlphaFoldDB" id="A0A1F6NU41"/>
<dbReference type="STRING" id="1798704.A3J93_02790"/>
<gene>
    <name evidence="2" type="ORF">A3J93_02790</name>
</gene>
<organism evidence="2 3">
    <name type="scientific">Candidatus Magasanikbacteria bacterium RIFOXYC2_FULL_42_28</name>
    <dbReference type="NCBI Taxonomy" id="1798704"/>
    <lineage>
        <taxon>Bacteria</taxon>
        <taxon>Candidatus Magasanikiibacteriota</taxon>
    </lineage>
</organism>
<evidence type="ECO:0000313" key="3">
    <source>
        <dbReference type="Proteomes" id="UP000177907"/>
    </source>
</evidence>
<sequence>MPLASFLPTLPWPLIDIVVNVVAGLGAFLIAYGVFLDAEKRQDAVFFVGAACLLVYALWIGNIIFSIAMSGLAAASFVEFIEIMIGYHKDHGVKNEPPKI</sequence>
<reference evidence="2 3" key="1">
    <citation type="journal article" date="2016" name="Nat. Commun.">
        <title>Thousands of microbial genomes shed light on interconnected biogeochemical processes in an aquifer system.</title>
        <authorList>
            <person name="Anantharaman K."/>
            <person name="Brown C.T."/>
            <person name="Hug L.A."/>
            <person name="Sharon I."/>
            <person name="Castelle C.J."/>
            <person name="Probst A.J."/>
            <person name="Thomas B.C."/>
            <person name="Singh A."/>
            <person name="Wilkins M.J."/>
            <person name="Karaoz U."/>
            <person name="Brodie E.L."/>
            <person name="Williams K.H."/>
            <person name="Hubbard S.S."/>
            <person name="Banfield J.F."/>
        </authorList>
    </citation>
    <scope>NUCLEOTIDE SEQUENCE [LARGE SCALE GENOMIC DNA]</scope>
</reference>
<keyword evidence="1" id="KW-0472">Membrane</keyword>
<proteinExistence type="predicted"/>